<protein>
    <submittedName>
        <fullName evidence="3">HIT family protein</fullName>
    </submittedName>
</protein>
<evidence type="ECO:0000259" key="2">
    <source>
        <dbReference type="PROSITE" id="PS51084"/>
    </source>
</evidence>
<feature type="domain" description="HIT" evidence="2">
    <location>
        <begin position="24"/>
        <end position="90"/>
    </location>
</feature>
<name>A0A7M1S1W9_9BACT</name>
<feature type="short sequence motif" description="Histidine triad motif" evidence="1">
    <location>
        <begin position="75"/>
        <end position="79"/>
    </location>
</feature>
<evidence type="ECO:0000313" key="3">
    <source>
        <dbReference type="EMBL" id="QOR61041.1"/>
    </source>
</evidence>
<keyword evidence="4" id="KW-1185">Reference proteome</keyword>
<evidence type="ECO:0000256" key="1">
    <source>
        <dbReference type="PROSITE-ProRule" id="PRU00464"/>
    </source>
</evidence>
<dbReference type="InterPro" id="IPR036265">
    <property type="entry name" value="HIT-like_sf"/>
</dbReference>
<dbReference type="Gene3D" id="3.30.428.10">
    <property type="entry name" value="HIT-like"/>
    <property type="match status" value="1"/>
</dbReference>
<sequence length="127" mass="15352">MSLLYENENIRIETEESEVPWLKIFTRYPYREMSDVPAEIKLEIYDLLDIIEREMISCYAPEKINIASFGNYLPHVHWHIMARFKEDSFFPEPMWGRKQRDANLDLPSFEAFCRQVVKKISYIERKL</sequence>
<reference evidence="3 4" key="1">
    <citation type="submission" date="2020-10" db="EMBL/GenBank/DDBJ databases">
        <title>The genome of sulfurovum sp.</title>
        <authorList>
            <person name="Xie S."/>
            <person name="Shao Z."/>
            <person name="Jiang L."/>
        </authorList>
    </citation>
    <scope>NUCLEOTIDE SEQUENCE [LARGE SCALE GENOMIC DNA]</scope>
    <source>
        <strain evidence="3 4">ST-419</strain>
    </source>
</reference>
<dbReference type="GO" id="GO:0003824">
    <property type="term" value="F:catalytic activity"/>
    <property type="evidence" value="ECO:0007669"/>
    <property type="project" value="InterPro"/>
</dbReference>
<dbReference type="AlphaFoldDB" id="A0A7M1S1W9"/>
<dbReference type="KEGG" id="sinu:IMZ28_06120"/>
<proteinExistence type="predicted"/>
<evidence type="ECO:0000313" key="4">
    <source>
        <dbReference type="Proteomes" id="UP000595074"/>
    </source>
</evidence>
<organism evidence="3 4">
    <name type="scientific">Sulfurovum indicum</name>
    <dbReference type="NCBI Taxonomy" id="2779528"/>
    <lineage>
        <taxon>Bacteria</taxon>
        <taxon>Pseudomonadati</taxon>
        <taxon>Campylobacterota</taxon>
        <taxon>Epsilonproteobacteria</taxon>
        <taxon>Campylobacterales</taxon>
        <taxon>Sulfurovaceae</taxon>
        <taxon>Sulfurovum</taxon>
    </lineage>
</organism>
<dbReference type="PROSITE" id="PS51084">
    <property type="entry name" value="HIT_2"/>
    <property type="match status" value="1"/>
</dbReference>
<accession>A0A7M1S1W9</accession>
<dbReference type="Proteomes" id="UP000595074">
    <property type="component" value="Chromosome"/>
</dbReference>
<dbReference type="Pfam" id="PF01230">
    <property type="entry name" value="HIT"/>
    <property type="match status" value="1"/>
</dbReference>
<dbReference type="SUPFAM" id="SSF54197">
    <property type="entry name" value="HIT-like"/>
    <property type="match status" value="1"/>
</dbReference>
<dbReference type="InterPro" id="IPR011146">
    <property type="entry name" value="HIT-like"/>
</dbReference>
<dbReference type="RefSeq" id="WP_197547713.1">
    <property type="nucleotide sequence ID" value="NZ_CP063164.1"/>
</dbReference>
<gene>
    <name evidence="3" type="ORF">IMZ28_06120</name>
</gene>
<dbReference type="EMBL" id="CP063164">
    <property type="protein sequence ID" value="QOR61041.1"/>
    <property type="molecule type" value="Genomic_DNA"/>
</dbReference>